<proteinExistence type="predicted"/>
<dbReference type="AlphaFoldDB" id="A0A346Y5Y8"/>
<evidence type="ECO:0000313" key="1">
    <source>
        <dbReference type="EMBL" id="AXV09885.1"/>
    </source>
</evidence>
<sequence length="154" mass="17079">MTLNGIEPVYGATYDTEQVAAMCAPHDSRISYLPVHNGRVVAIRVRADMDPYAPAELQLGASAVDLAVQAQDEAADDDDGLPCFVRPSDQQSYFVYRGRWRPVKPLDRTKALLDRASELAEVVGVRRDPTIVALLRMVPVDADAERWQRQVGRS</sequence>
<organism evidence="1 2">
    <name type="scientific">Euzebya pacifica</name>
    <dbReference type="NCBI Taxonomy" id="1608957"/>
    <lineage>
        <taxon>Bacteria</taxon>
        <taxon>Bacillati</taxon>
        <taxon>Actinomycetota</taxon>
        <taxon>Nitriliruptoria</taxon>
        <taxon>Euzebyales</taxon>
    </lineage>
</organism>
<protein>
    <submittedName>
        <fullName evidence="1">Uncharacterized protein</fullName>
    </submittedName>
</protein>
<geneLocation type="plasmid" evidence="2">
    <name>pedy32-46i</name>
</geneLocation>
<keyword evidence="1" id="KW-0614">Plasmid</keyword>
<name>A0A346Y5Y8_9ACTN</name>
<dbReference type="Proteomes" id="UP000264006">
    <property type="component" value="Plasmid pEDY32-46I"/>
</dbReference>
<keyword evidence="2" id="KW-1185">Reference proteome</keyword>
<evidence type="ECO:0000313" key="2">
    <source>
        <dbReference type="Proteomes" id="UP000264006"/>
    </source>
</evidence>
<dbReference type="EMBL" id="CP031166">
    <property type="protein sequence ID" value="AXV09885.1"/>
    <property type="molecule type" value="Genomic_DNA"/>
</dbReference>
<dbReference type="KEGG" id="euz:DVS28_b0115"/>
<accession>A0A346Y5Y8</accession>
<dbReference type="RefSeq" id="WP_114594495.1">
    <property type="nucleotide sequence ID" value="NZ_CP031166.1"/>
</dbReference>
<reference evidence="1 2" key="1">
    <citation type="submission" date="2018-09" db="EMBL/GenBank/DDBJ databases">
        <title>Complete genome sequence of Euzebya sp. DY32-46 isolated from seawater of Pacific Ocean.</title>
        <authorList>
            <person name="Xu L."/>
            <person name="Wu Y.-H."/>
            <person name="Xu X.-W."/>
        </authorList>
    </citation>
    <scope>NUCLEOTIDE SEQUENCE [LARGE SCALE GENOMIC DNA]</scope>
    <source>
        <strain evidence="1 2">DY32-46</strain>
        <plasmid evidence="2">pedy32-46i</plasmid>
    </source>
</reference>
<gene>
    <name evidence="1" type="ORF">DVS28_b0115</name>
</gene>